<dbReference type="AlphaFoldDB" id="A0A0K0DGU4"/>
<sequence length="605" mass="67944">MAEDSFDLANVKALLSSGNPIIQSNGLTCLLSRLRLPFPNAKEKVSASSLFFDGFTKCFPALKMLLVSRILSEELDINILHHIYINADSDDLHIGQLLEYLPWKFSRHFITKFKLRHIVANLLSHCAELSHRELQSVELSVEDVFLLAENVLVNPLLVMNELFPACHVLLPALLSLYSSRSELAKSFPSLIPSEQLSKIKAVIAHCQKVRPLKTVVLEDDWSGCMSTFTYLEYVSNASNITTFTDLWLSNLDSTEVSLSSITFSTALLPYCKSSFKKCSTLLIGLLNRSPEHHGEERDIAFSLIQDLVTKFPTTFDAVKNLAIPGESDCLDLLKLKLKLMSTLCVSTDRSDELLPSLTRLLKKSADVVGAAVSAVIVLCKEEILDINSVRKQLGIMVRQPGFEVALMGYCEILAAAATQSEKCDDSVSVEYVQELWEITQLRKDSSDGEDARRRAWTALGSFDFHLLESAIPISGRRLVGQFLGLRQTERKGITYCVGEIFAFISYRKRESYSDLIFFFLFRLRINFVQLTQNDVVLYTVNCFLVVKISTRFTEDLSKVRPLNCNSVFFAKKRLLFVNGGECDLVEMANSIAFGLYLINSQLAVR</sequence>
<accession>A0A0K0DGU4</accession>
<reference evidence="1" key="1">
    <citation type="submission" date="2012-09" db="EMBL/GenBank/DDBJ databases">
        <authorList>
            <person name="Martin A.A."/>
        </authorList>
    </citation>
    <scope>NUCLEOTIDE SEQUENCE</scope>
</reference>
<protein>
    <submittedName>
        <fullName evidence="2">MMS19 nucleotide excision repair protein</fullName>
    </submittedName>
</protein>
<evidence type="ECO:0000313" key="1">
    <source>
        <dbReference type="Proteomes" id="UP000035642"/>
    </source>
</evidence>
<dbReference type="WBParaSite" id="ACAC_0001034301-mRNA-1">
    <property type="protein sequence ID" value="ACAC_0001034301-mRNA-1"/>
    <property type="gene ID" value="ACAC_0001034301"/>
</dbReference>
<dbReference type="Proteomes" id="UP000035642">
    <property type="component" value="Unassembled WGS sequence"/>
</dbReference>
<keyword evidence="1" id="KW-1185">Reference proteome</keyword>
<evidence type="ECO:0000313" key="2">
    <source>
        <dbReference type="WBParaSite" id="ACAC_0001034301-mRNA-1"/>
    </source>
</evidence>
<organism evidence="1 2">
    <name type="scientific">Angiostrongylus cantonensis</name>
    <name type="common">Rat lungworm</name>
    <dbReference type="NCBI Taxonomy" id="6313"/>
    <lineage>
        <taxon>Eukaryota</taxon>
        <taxon>Metazoa</taxon>
        <taxon>Ecdysozoa</taxon>
        <taxon>Nematoda</taxon>
        <taxon>Chromadorea</taxon>
        <taxon>Rhabditida</taxon>
        <taxon>Rhabditina</taxon>
        <taxon>Rhabditomorpha</taxon>
        <taxon>Strongyloidea</taxon>
        <taxon>Metastrongylidae</taxon>
        <taxon>Angiostrongylus</taxon>
    </lineage>
</organism>
<proteinExistence type="predicted"/>
<reference evidence="2" key="2">
    <citation type="submission" date="2017-02" db="UniProtKB">
        <authorList>
            <consortium name="WormBaseParasite"/>
        </authorList>
    </citation>
    <scope>IDENTIFICATION</scope>
</reference>
<name>A0A0K0DGU4_ANGCA</name>
<dbReference type="STRING" id="6313.A0A0K0DGU4"/>